<dbReference type="InterPro" id="IPR045474">
    <property type="entry name" value="GEVED"/>
</dbReference>
<gene>
    <name evidence="5" type="ORF">ACFQ5N_03255</name>
</gene>
<keyword evidence="1" id="KW-0732">Signal</keyword>
<dbReference type="EMBL" id="JBHTMV010000003">
    <property type="protein sequence ID" value="MFD1292844.1"/>
    <property type="molecule type" value="Genomic_DNA"/>
</dbReference>
<accession>A0ABW3WK88</accession>
<evidence type="ECO:0000313" key="6">
    <source>
        <dbReference type="Proteomes" id="UP001597241"/>
    </source>
</evidence>
<dbReference type="InterPro" id="IPR006558">
    <property type="entry name" value="LamG-like"/>
</dbReference>
<dbReference type="InterPro" id="IPR013320">
    <property type="entry name" value="ConA-like_dom_sf"/>
</dbReference>
<dbReference type="Pfam" id="PF26628">
    <property type="entry name" value="DUF8202"/>
    <property type="match status" value="1"/>
</dbReference>
<dbReference type="SUPFAM" id="SSF49899">
    <property type="entry name" value="Concanavalin A-like lectins/glucanases"/>
    <property type="match status" value="2"/>
</dbReference>
<keyword evidence="6" id="KW-1185">Reference proteome</keyword>
<dbReference type="Pfam" id="PF13385">
    <property type="entry name" value="Laminin_G_3"/>
    <property type="match status" value="1"/>
</dbReference>
<dbReference type="SMART" id="SM00560">
    <property type="entry name" value="LamGL"/>
    <property type="match status" value="1"/>
</dbReference>
<comment type="caution">
    <text evidence="5">The sequence shown here is derived from an EMBL/GenBank/DDBJ whole genome shotgun (WGS) entry which is preliminary data.</text>
</comment>
<feature type="domain" description="LamG-like jellyroll fold" evidence="4">
    <location>
        <begin position="914"/>
        <end position="1054"/>
    </location>
</feature>
<proteinExistence type="predicted"/>
<feature type="region of interest" description="Disordered" evidence="3">
    <location>
        <begin position="1214"/>
        <end position="1233"/>
    </location>
</feature>
<evidence type="ECO:0000256" key="3">
    <source>
        <dbReference type="SAM" id="MobiDB-lite"/>
    </source>
</evidence>
<name>A0ABW3WK88_9FLAO</name>
<dbReference type="Gene3D" id="2.60.120.260">
    <property type="entry name" value="Galactose-binding domain-like"/>
    <property type="match status" value="1"/>
</dbReference>
<evidence type="ECO:0000256" key="2">
    <source>
        <dbReference type="ARBA" id="ARBA00023157"/>
    </source>
</evidence>
<evidence type="ECO:0000256" key="1">
    <source>
        <dbReference type="ARBA" id="ARBA00022729"/>
    </source>
</evidence>
<protein>
    <submittedName>
        <fullName evidence="5">LamG-like jellyroll fold domain-containing protein</fullName>
    </submittedName>
</protein>
<evidence type="ECO:0000313" key="5">
    <source>
        <dbReference type="EMBL" id="MFD1292844.1"/>
    </source>
</evidence>
<dbReference type="InterPro" id="IPR058515">
    <property type="entry name" value="DUF8202"/>
</dbReference>
<organism evidence="5 6">
    <name type="scientific">Lutibacter holmesii</name>
    <dbReference type="NCBI Taxonomy" id="1137985"/>
    <lineage>
        <taxon>Bacteria</taxon>
        <taxon>Pseudomonadati</taxon>
        <taxon>Bacteroidota</taxon>
        <taxon>Flavobacteriia</taxon>
        <taxon>Flavobacteriales</taxon>
        <taxon>Flavobacteriaceae</taxon>
        <taxon>Lutibacter</taxon>
    </lineage>
</organism>
<sequence length="1790" mass="195557">MSYGQTTLNSEDFNSDYGTWEDGGDNCTRRNNSDLNNTYVVELKNGTNSSLTTLSNNINLTTYNSASFQFDFRTDSMEPSDHFEIQFSSNGGSSWETIKTYVRGTDFNNDTNYTSQIIYISNSSYSFSANSKFRIRNYGNNGNDRIYIDNIEIIGHEYCTSSAYDAYGNYNDDIRLVNFNSINNPTPNYQSGYSDFTNISTDVTINSSYDLSVYINTAAERGNWRYHVWAWIDWNQDGDFDDNQEAYDLGDIRNELYDQPSLSPKTITIPSFAVIGSTRMRVTSRYNNNPSSCDNNFDGEVEDYTINVIPSVSGFSEVIASVDWPLYSTENRVEIYSPLGVLITTIDNGFDSSVPNPDVPYSTTVNLGCLENASNYYVIMYDRGAGVNGPGDGWDRNLPSTLSNITITSGGTTVLSNDGWTARSGGVRVDFDVSGGGVCDDPEAPGGVSSNLNLWLKADIDVLNGGSDASNGDVVDNWNDQTTNANNASKAGSSNNAIYAETHHNFNPSVNFINGDQGYFDVNLDGIKNSNYNLIAIVERSTLNNDRNYFLGTANSSSNRGLHFGYRNNTSATLAQYANDIDVTVNSYDNPNQSVALLRGQLNTSSGKIIYELRDGTSVSNSHGNTAELTGTGQGVLGRGYTSTGFEGYVSEVIAYNRTLSDAELQQIFTYLAVKYGMTLDKGTNGNYTSSNATLLWDATANDVYHNNVTGIGRDDNSVLNQKQSKSENASNLGDASDDITIGLGSIETTNNLNLHTFSTDESFLLWGHNNSGISAGTPLTDDLSTDISGIITNVAVTPIERVWKVVETGTVETTKISIPETMLSAVSGVSGDYFMLVSNSETFDASSTAVKLILNGSNLETDFDFTGEQFITFGYAPYTVVEERALKLNDIGGAASTKKYYVNMGDVLNLNTSAYTISVWIKGDAAFDATTILSKRDNPYTQGYELKKSGTGSGSKINFEYYYSSTNKLQLISTNVIPVGTWHHIAIIHDGSNVSMYIDGVLENSESTSGKAIVSTNDDFLIGAAGTTTPNSDSYFPGSVDELRIWNVALSTEQLRYIMNQEIESHSDGTVTGVLIPQDLDKNEVNTLNWATDLAAYYPMSTYAYPNLLIDDSENENHGVLMNGMKSVDVQTAPLPYASVTAGNWDTKSTWSTSTVQYVPNSTSLDGTEIDWNIVKLTNTGSVTSGRGDGNGITLLGLLSEVDSNLTMDGETDPGIDLDVNPDQGTGTGTGESLTISHYLKLDGTIDLEGESQLIQTENSTLNVGALGVLERDQQGTASNFSYNYWGSPVGVTKVSGDDLINDFSYSLGDVLYDGSNKVTFTSNLDANPGSTLTISTRWLYIYTNANGDYAKWSHIGNSGSVKAGEGFTMKGSGNYNGNLEHFQNYTFKGKPNNGTITLSPLSSNNIYLVANPYPSSIDAEKFVDENGETVLKDGALYYWEQYESTSHVLAQYQGGYAVWTKGGSVPAAIPDGIANSGGTVPTDAKIPKRYIPVAQGFFVKSADESSDVAIKFNNSQRIFAKESHIDNMGEVVSTFMKSSSTKENSSEESNFNNNRVKIRLGFEASQVGHRQLLLTIDEKATDSVDWGYDAQMLGVLEDDMFWDLADEKYIIQATNSIADDKEIPLGIVMGESGLAIIKVDDLENIDENVELYIKDKNTLRFYKINEEPFEMNLEAGEYLNRFSLTFKLNNAEEIIEEEGEVGGVEVVEPSYLTVVMDNNAGELQIRNTTNSEITEVKLFNSLGQLVGAWNQYLNKTYKALPVNIKATGVYVVQLQTSTGVITKKVLIE</sequence>
<dbReference type="Pfam" id="PF20009">
    <property type="entry name" value="GEVED"/>
    <property type="match status" value="1"/>
</dbReference>
<evidence type="ECO:0000259" key="4">
    <source>
        <dbReference type="SMART" id="SM00560"/>
    </source>
</evidence>
<dbReference type="Proteomes" id="UP001597241">
    <property type="component" value="Unassembled WGS sequence"/>
</dbReference>
<keyword evidence="2" id="KW-1015">Disulfide bond</keyword>
<dbReference type="NCBIfam" id="TIGR04183">
    <property type="entry name" value="Por_Secre_tail"/>
    <property type="match status" value="1"/>
</dbReference>
<dbReference type="Gene3D" id="2.60.120.200">
    <property type="match status" value="2"/>
</dbReference>
<dbReference type="InterPro" id="IPR026444">
    <property type="entry name" value="Secre_tail"/>
</dbReference>
<dbReference type="RefSeq" id="WP_386807711.1">
    <property type="nucleotide sequence ID" value="NZ_JBHTMV010000003.1"/>
</dbReference>
<reference evidence="6" key="1">
    <citation type="journal article" date="2019" name="Int. J. Syst. Evol. Microbiol.">
        <title>The Global Catalogue of Microorganisms (GCM) 10K type strain sequencing project: providing services to taxonomists for standard genome sequencing and annotation.</title>
        <authorList>
            <consortium name="The Broad Institute Genomics Platform"/>
            <consortium name="The Broad Institute Genome Sequencing Center for Infectious Disease"/>
            <person name="Wu L."/>
            <person name="Ma J."/>
        </authorList>
    </citation>
    <scope>NUCLEOTIDE SEQUENCE [LARGE SCALE GENOMIC DNA]</scope>
    <source>
        <strain evidence="6">CCUG 62221</strain>
    </source>
</reference>